<gene>
    <name evidence="4" type="ORF">ENS31_07255</name>
</gene>
<feature type="transmembrane region" description="Helical" evidence="2">
    <location>
        <begin position="12"/>
        <end position="29"/>
    </location>
</feature>
<feature type="coiled-coil region" evidence="1">
    <location>
        <begin position="174"/>
        <end position="251"/>
    </location>
</feature>
<dbReference type="AlphaFoldDB" id="A0A7V2ZJW8"/>
<organism evidence="4">
    <name type="scientific">Ignavibacterium album</name>
    <dbReference type="NCBI Taxonomy" id="591197"/>
    <lineage>
        <taxon>Bacteria</taxon>
        <taxon>Pseudomonadati</taxon>
        <taxon>Ignavibacteriota</taxon>
        <taxon>Ignavibacteria</taxon>
        <taxon>Ignavibacteriales</taxon>
        <taxon>Ignavibacteriaceae</taxon>
        <taxon>Ignavibacterium</taxon>
    </lineage>
</organism>
<evidence type="ECO:0000256" key="2">
    <source>
        <dbReference type="SAM" id="Phobius"/>
    </source>
</evidence>
<sequence>MKDQRKTEIKVGLTVLAAILIFLWIFGWAKNISIRSTENIIKVSFQNVAGLEIGDPVTVNGFRKGYVNDMKVLPNEVIVEIALDNDVSLKKDARFSISMLDLMGGKKVEIYPGESSEVLDLTEIHHGIFLSDIPAVMSLLGSVQDDLVTVLKDVKVTLSSMNQYLTDEKFSSDIKQSLKNLNSLTAEISSLVQQNKNNIKVLTDNAILLTENSNQLIKTNEQNIHDLIKNMNEVANRSNQLLNDVSRLTNETLQQQNNLGKILYDEELLKDIKSSLRQVNELTSILIEQLKGKGINVDANIF</sequence>
<dbReference type="EMBL" id="DSUJ01000008">
    <property type="protein sequence ID" value="HFI91316.1"/>
    <property type="molecule type" value="Genomic_DNA"/>
</dbReference>
<keyword evidence="2" id="KW-0812">Transmembrane</keyword>
<feature type="domain" description="Mce/MlaD" evidence="3">
    <location>
        <begin position="40"/>
        <end position="113"/>
    </location>
</feature>
<protein>
    <submittedName>
        <fullName evidence="4">MCE family protein</fullName>
    </submittedName>
</protein>
<reference evidence="4" key="1">
    <citation type="journal article" date="2020" name="mSystems">
        <title>Genome- and Community-Level Interaction Insights into Carbon Utilization and Element Cycling Functions of Hydrothermarchaeota in Hydrothermal Sediment.</title>
        <authorList>
            <person name="Zhou Z."/>
            <person name="Liu Y."/>
            <person name="Xu W."/>
            <person name="Pan J."/>
            <person name="Luo Z.H."/>
            <person name="Li M."/>
        </authorList>
    </citation>
    <scope>NUCLEOTIDE SEQUENCE [LARGE SCALE GENOMIC DNA]</scope>
    <source>
        <strain evidence="4">SpSt-479</strain>
    </source>
</reference>
<dbReference type="InterPro" id="IPR003399">
    <property type="entry name" value="Mce/MlaD"/>
</dbReference>
<dbReference type="Pfam" id="PF02470">
    <property type="entry name" value="MlaD"/>
    <property type="match status" value="1"/>
</dbReference>
<name>A0A7V2ZJW8_9BACT</name>
<proteinExistence type="predicted"/>
<dbReference type="PANTHER" id="PTHR33371">
    <property type="entry name" value="INTERMEMBRANE PHOSPHOLIPID TRANSPORT SYSTEM BINDING PROTEIN MLAD-RELATED"/>
    <property type="match status" value="1"/>
</dbReference>
<evidence type="ECO:0000259" key="3">
    <source>
        <dbReference type="Pfam" id="PF02470"/>
    </source>
</evidence>
<accession>A0A7V2ZJW8</accession>
<keyword evidence="2" id="KW-1133">Transmembrane helix</keyword>
<evidence type="ECO:0000256" key="1">
    <source>
        <dbReference type="SAM" id="Coils"/>
    </source>
</evidence>
<keyword evidence="1" id="KW-0175">Coiled coil</keyword>
<keyword evidence="2" id="KW-0472">Membrane</keyword>
<evidence type="ECO:0000313" key="4">
    <source>
        <dbReference type="EMBL" id="HFI91316.1"/>
    </source>
</evidence>
<comment type="caution">
    <text evidence="4">The sequence shown here is derived from an EMBL/GenBank/DDBJ whole genome shotgun (WGS) entry which is preliminary data.</text>
</comment>
<dbReference type="PANTHER" id="PTHR33371:SF4">
    <property type="entry name" value="INTERMEMBRANE PHOSPHOLIPID TRANSPORT SYSTEM BINDING PROTEIN MLAD"/>
    <property type="match status" value="1"/>
</dbReference>
<dbReference type="InterPro" id="IPR052336">
    <property type="entry name" value="MlaD_Phospholipid_Transporter"/>
</dbReference>